<evidence type="ECO:0000313" key="1">
    <source>
        <dbReference type="EMBL" id="EOB13046.1"/>
    </source>
</evidence>
<dbReference type="VEuPathDB" id="MicrosporidiaDB:NBO_230g0001"/>
<dbReference type="HOGENOM" id="CLU_2740683_0_0_1"/>
<gene>
    <name evidence="1" type="ORF">NBO_230g0001</name>
</gene>
<name>R0KQN6_NOSB1</name>
<dbReference type="AlphaFoldDB" id="R0KQN6"/>
<organism evidence="1 2">
    <name type="scientific">Nosema bombycis (strain CQ1 / CVCC 102059)</name>
    <name type="common">Microsporidian parasite</name>
    <name type="synonym">Pebrine of silkworm</name>
    <dbReference type="NCBI Taxonomy" id="578461"/>
    <lineage>
        <taxon>Eukaryota</taxon>
        <taxon>Fungi</taxon>
        <taxon>Fungi incertae sedis</taxon>
        <taxon>Microsporidia</taxon>
        <taxon>Nosematidae</taxon>
        <taxon>Nosema</taxon>
    </lineage>
</organism>
<evidence type="ECO:0000313" key="2">
    <source>
        <dbReference type="Proteomes" id="UP000016927"/>
    </source>
</evidence>
<protein>
    <submittedName>
        <fullName evidence="1">TonB box</fullName>
    </submittedName>
</protein>
<keyword evidence="2" id="KW-1185">Reference proteome</keyword>
<accession>R0KQN6</accession>
<proteinExistence type="predicted"/>
<dbReference type="Proteomes" id="UP000016927">
    <property type="component" value="Unassembled WGS sequence"/>
</dbReference>
<dbReference type="OrthoDB" id="10586314at2759"/>
<dbReference type="EMBL" id="KB909138">
    <property type="protein sequence ID" value="EOB13046.1"/>
    <property type="molecule type" value="Genomic_DNA"/>
</dbReference>
<reference evidence="1 2" key="1">
    <citation type="journal article" date="2013" name="BMC Genomics">
        <title>Comparative genomics of parasitic silkworm microsporidia reveal an association between genome expansion and host adaptation.</title>
        <authorList>
            <person name="Pan G."/>
            <person name="Xu J."/>
            <person name="Li T."/>
            <person name="Xia Q."/>
            <person name="Liu S.L."/>
            <person name="Zhang G."/>
            <person name="Li S."/>
            <person name="Li C."/>
            <person name="Liu H."/>
            <person name="Yang L."/>
            <person name="Liu T."/>
            <person name="Zhang X."/>
            <person name="Wu Z."/>
            <person name="Fan W."/>
            <person name="Dang X."/>
            <person name="Xiang H."/>
            <person name="Tao M."/>
            <person name="Li Y."/>
            <person name="Hu J."/>
            <person name="Li Z."/>
            <person name="Lin L."/>
            <person name="Luo J."/>
            <person name="Geng L."/>
            <person name="Wang L."/>
            <person name="Long M."/>
            <person name="Wan Y."/>
            <person name="He N."/>
            <person name="Zhang Z."/>
            <person name="Lu C."/>
            <person name="Keeling P.J."/>
            <person name="Wang J."/>
            <person name="Xiang Z."/>
            <person name="Zhou Z."/>
        </authorList>
    </citation>
    <scope>NUCLEOTIDE SEQUENCE [LARGE SCALE GENOMIC DNA]</scope>
    <source>
        <strain evidence="2">CQ1 / CVCC 102059</strain>
    </source>
</reference>
<sequence length="71" mass="8277">MTDVEFEDESSKEKEIPHFFAKENYDLELGLALSKSLNPLDTMIVSPTEIRKLYSLHINFLLRLSKTDFDL</sequence>